<proteinExistence type="predicted"/>
<evidence type="ECO:0000313" key="2">
    <source>
        <dbReference type="Proteomes" id="UP000318237"/>
    </source>
</evidence>
<evidence type="ECO:0000313" key="1">
    <source>
        <dbReference type="EMBL" id="QDE47805.1"/>
    </source>
</evidence>
<protein>
    <submittedName>
        <fullName evidence="1">Uncharacterized protein</fullName>
    </submittedName>
</protein>
<dbReference type="EMBL" id="CP041054">
    <property type="protein sequence ID" value="QDE47805.1"/>
    <property type="molecule type" value="Genomic_DNA"/>
</dbReference>
<name>A0A4Y5ZUZ4_9ENTR</name>
<sequence>MALHRTHLRFWIIKFFSFIFFKPDRLAAPVLAVSRNPKLKRLKEFQCFHFEYITNFLLLW</sequence>
<accession>A0A4Y5ZUZ4</accession>
<gene>
    <name evidence="1" type="ORF">EIN43_09490</name>
</gene>
<dbReference type="Proteomes" id="UP000318237">
    <property type="component" value="Chromosome"/>
</dbReference>
<organism evidence="1 2">
    <name type="scientific">Enterobacter hormaechei</name>
    <dbReference type="NCBI Taxonomy" id="158836"/>
    <lineage>
        <taxon>Bacteria</taxon>
        <taxon>Pseudomonadati</taxon>
        <taxon>Pseudomonadota</taxon>
        <taxon>Gammaproteobacteria</taxon>
        <taxon>Enterobacterales</taxon>
        <taxon>Enterobacteriaceae</taxon>
        <taxon>Enterobacter</taxon>
        <taxon>Enterobacter cloacae complex</taxon>
    </lineage>
</organism>
<dbReference type="AlphaFoldDB" id="A0A4Y5ZUZ4"/>
<reference evidence="1 2" key="1">
    <citation type="submission" date="2019-06" db="EMBL/GenBank/DDBJ databases">
        <title>Whole genome sequencing of XDR Enterobacter.</title>
        <authorList>
            <person name="Gnana Soundari P."/>
            <person name="Vijayakumar R."/>
            <person name="Krishnan P."/>
        </authorList>
    </citation>
    <scope>NUCLEOTIDE SEQUENCE [LARGE SCALE GENOMIC DNA]</scope>
    <source>
        <strain evidence="1 2">C126</strain>
    </source>
</reference>